<sequence>MRNFTLFSISPKVKDKLVGEEEKMGLGLAQLERITADIQANDVEWVEVAEGSYFKALTIHVPTNTVAYAFRMDPGAPDFAPHFHICRAMSFTTKGWFGYREGTNRVENGMFSYEAAGSFHTPFSDCPEGFESRGIFESDSEVLLQNHEDPDPHSEITGLLTVQDFLDIASSSTHIVHADGAVSGDPHFKYDFSEGVSIF</sequence>
<dbReference type="Gene3D" id="2.60.120.10">
    <property type="entry name" value="Jelly Rolls"/>
    <property type="match status" value="1"/>
</dbReference>
<evidence type="ECO:0000313" key="2">
    <source>
        <dbReference type="EMBL" id="SVC45000.1"/>
    </source>
</evidence>
<organism evidence="2">
    <name type="scientific">marine metagenome</name>
    <dbReference type="NCBI Taxonomy" id="408172"/>
    <lineage>
        <taxon>unclassified sequences</taxon>
        <taxon>metagenomes</taxon>
        <taxon>ecological metagenomes</taxon>
    </lineage>
</organism>
<dbReference type="EMBL" id="UINC01091883">
    <property type="protein sequence ID" value="SVC45000.1"/>
    <property type="molecule type" value="Genomic_DNA"/>
</dbReference>
<evidence type="ECO:0000259" key="1">
    <source>
        <dbReference type="Pfam" id="PF12973"/>
    </source>
</evidence>
<dbReference type="SUPFAM" id="SSF51182">
    <property type="entry name" value="RmlC-like cupins"/>
    <property type="match status" value="1"/>
</dbReference>
<gene>
    <name evidence="2" type="ORF">METZ01_LOCUS297854</name>
</gene>
<dbReference type="InterPro" id="IPR025979">
    <property type="entry name" value="ChrR-like_cupin_dom"/>
</dbReference>
<feature type="domain" description="ChrR-like cupin" evidence="1">
    <location>
        <begin position="38"/>
        <end position="123"/>
    </location>
</feature>
<reference evidence="2" key="1">
    <citation type="submission" date="2018-05" db="EMBL/GenBank/DDBJ databases">
        <authorList>
            <person name="Lanie J.A."/>
            <person name="Ng W.-L."/>
            <person name="Kazmierczak K.M."/>
            <person name="Andrzejewski T.M."/>
            <person name="Davidsen T.M."/>
            <person name="Wayne K.J."/>
            <person name="Tettelin H."/>
            <person name="Glass J.I."/>
            <person name="Rusch D."/>
            <person name="Podicherti R."/>
            <person name="Tsui H.-C.T."/>
            <person name="Winkler M.E."/>
        </authorList>
    </citation>
    <scope>NUCLEOTIDE SEQUENCE</scope>
</reference>
<dbReference type="InterPro" id="IPR011051">
    <property type="entry name" value="RmlC_Cupin_sf"/>
</dbReference>
<dbReference type="InterPro" id="IPR014710">
    <property type="entry name" value="RmlC-like_jellyroll"/>
</dbReference>
<dbReference type="Pfam" id="PF12973">
    <property type="entry name" value="Cupin_7"/>
    <property type="match status" value="1"/>
</dbReference>
<name>A0A382M8J8_9ZZZZ</name>
<proteinExistence type="predicted"/>
<dbReference type="AlphaFoldDB" id="A0A382M8J8"/>
<accession>A0A382M8J8</accession>
<protein>
    <recommendedName>
        <fullName evidence="1">ChrR-like cupin domain-containing protein</fullName>
    </recommendedName>
</protein>